<dbReference type="EMBL" id="CP136891">
    <property type="protein sequence ID" value="WOK99749.1"/>
    <property type="molecule type" value="Genomic_DNA"/>
</dbReference>
<feature type="compositionally biased region" description="Low complexity" evidence="2">
    <location>
        <begin position="43"/>
        <end position="58"/>
    </location>
</feature>
<sequence>MGGRFIDLSSLISLPNGVGTPSKKLITSMGRSATGSLLPESGAPAITSPKTIIPSPSSERLPPKRARQLRRRIKNLPFRGERRSGPAATPLLRWNLGGEERTASGPGGKSRPVGESDNAGPATAFSARKLAARLWHLQGAEVGGAQLDLEVKPRHLQLTNVLDRDRTSRYSPHTPISPSQLTATFQKQLEASATRLCFAREKATKWDARRLSSAYRKLDHKENALTTASVISVLQAELEQARYCINKLENERGSAKRKLNHLLKKLADETASWKSRERENNRNIIQFIRHDLSREKKSRKKMEIMKSKLASELAEAKLSAKNYFEDYENERKARELTVAVCDELDRELGDAKIQVETLKRESMKIREELDEERRMLQMAEVWREERVQMKLVDAKVTLEEKYAELNELQHDLRTFLRLHSSANANLSIVKEAEALRESLSLLKFQDIEFRYQPPPSSGDIFSVFEEFRPGEEANEKEVEQCRGCSPKSHASEINSASPETDIFLESPTNTCAINRDEDARDDSGLETMSNAEGQGSCNSPEGNDLSANVVYEEESHLVVSSTDWNLKRDDRNPNSGSSEVCSRTTGQSRKKVSSIGKFWRSSSNKKAAVQVSNGKLTNSRMLNAALSPDMNSGEVDSSSPSVCLQRSSDSINPDIKDHSLKKKLLEARTESDMRQLRQVFKHKS</sequence>
<feature type="coiled-coil region" evidence="1">
    <location>
        <begin position="341"/>
        <end position="411"/>
    </location>
</feature>
<dbReference type="InterPro" id="IPR043424">
    <property type="entry name" value="BLT-like"/>
</dbReference>
<name>A0AAQ3K2F7_9LILI</name>
<gene>
    <name evidence="3" type="ORF">Cni_G08461</name>
</gene>
<feature type="compositionally biased region" description="Polar residues" evidence="2">
    <location>
        <begin position="526"/>
        <end position="541"/>
    </location>
</feature>
<feature type="region of interest" description="Disordered" evidence="2">
    <location>
        <begin position="37"/>
        <end position="121"/>
    </location>
</feature>
<dbReference type="PANTHER" id="PTHR31071">
    <property type="entry name" value="GB|AAF24581.1"/>
    <property type="match status" value="1"/>
</dbReference>
<evidence type="ECO:0000313" key="4">
    <source>
        <dbReference type="Proteomes" id="UP001327560"/>
    </source>
</evidence>
<proteinExistence type="predicted"/>
<dbReference type="AlphaFoldDB" id="A0AAQ3K2F7"/>
<feature type="region of interest" description="Disordered" evidence="2">
    <location>
        <begin position="628"/>
        <end position="657"/>
    </location>
</feature>
<organism evidence="3 4">
    <name type="scientific">Canna indica</name>
    <name type="common">Indian-shot</name>
    <dbReference type="NCBI Taxonomy" id="4628"/>
    <lineage>
        <taxon>Eukaryota</taxon>
        <taxon>Viridiplantae</taxon>
        <taxon>Streptophyta</taxon>
        <taxon>Embryophyta</taxon>
        <taxon>Tracheophyta</taxon>
        <taxon>Spermatophyta</taxon>
        <taxon>Magnoliopsida</taxon>
        <taxon>Liliopsida</taxon>
        <taxon>Zingiberales</taxon>
        <taxon>Cannaceae</taxon>
        <taxon>Canna</taxon>
    </lineage>
</organism>
<evidence type="ECO:0000256" key="2">
    <source>
        <dbReference type="SAM" id="MobiDB-lite"/>
    </source>
</evidence>
<feature type="region of interest" description="Disordered" evidence="2">
    <location>
        <begin position="560"/>
        <end position="588"/>
    </location>
</feature>
<feature type="compositionally biased region" description="Basic residues" evidence="2">
    <location>
        <begin position="63"/>
        <end position="74"/>
    </location>
</feature>
<reference evidence="3 4" key="1">
    <citation type="submission" date="2023-10" db="EMBL/GenBank/DDBJ databases">
        <title>Chromosome-scale genome assembly provides insights into flower coloration mechanisms of Canna indica.</title>
        <authorList>
            <person name="Li C."/>
        </authorList>
    </citation>
    <scope>NUCLEOTIDE SEQUENCE [LARGE SCALE GENOMIC DNA]</scope>
    <source>
        <tissue evidence="3">Flower</tissue>
    </source>
</reference>
<feature type="compositionally biased region" description="Polar residues" evidence="2">
    <location>
        <begin position="573"/>
        <end position="587"/>
    </location>
</feature>
<keyword evidence="4" id="KW-1185">Reference proteome</keyword>
<accession>A0AAQ3K2F7</accession>
<feature type="coiled-coil region" evidence="1">
    <location>
        <begin position="231"/>
        <end position="265"/>
    </location>
</feature>
<dbReference type="Proteomes" id="UP001327560">
    <property type="component" value="Chromosome 2"/>
</dbReference>
<feature type="region of interest" description="Disordered" evidence="2">
    <location>
        <begin position="514"/>
        <end position="544"/>
    </location>
</feature>
<feature type="compositionally biased region" description="Basic and acidic residues" evidence="2">
    <location>
        <begin position="514"/>
        <end position="523"/>
    </location>
</feature>
<keyword evidence="1" id="KW-0175">Coiled coil</keyword>
<feature type="compositionally biased region" description="Polar residues" evidence="2">
    <location>
        <begin position="634"/>
        <end position="651"/>
    </location>
</feature>
<evidence type="ECO:0000313" key="3">
    <source>
        <dbReference type="EMBL" id="WOK99749.1"/>
    </source>
</evidence>
<protein>
    <submittedName>
        <fullName evidence="3">Uncharacterized protein</fullName>
    </submittedName>
</protein>
<dbReference type="PANTHER" id="PTHR31071:SF2">
    <property type="entry name" value="ACTIN CYTOSKELETON-REGULATORY COMPLEX PAN-LIKE PROTEIN"/>
    <property type="match status" value="1"/>
</dbReference>
<evidence type="ECO:0000256" key="1">
    <source>
        <dbReference type="SAM" id="Coils"/>
    </source>
</evidence>